<keyword evidence="2" id="KW-0472">Membrane</keyword>
<keyword evidence="2" id="KW-0812">Transmembrane</keyword>
<keyword evidence="5" id="KW-1185">Reference proteome</keyword>
<dbReference type="EMBL" id="MU864358">
    <property type="protein sequence ID" value="KAK4191537.1"/>
    <property type="molecule type" value="Genomic_DNA"/>
</dbReference>
<evidence type="ECO:0000313" key="5">
    <source>
        <dbReference type="Proteomes" id="UP001302126"/>
    </source>
</evidence>
<feature type="region of interest" description="Disordered" evidence="1">
    <location>
        <begin position="161"/>
        <end position="184"/>
    </location>
</feature>
<comment type="caution">
    <text evidence="4">The sequence shown here is derived from an EMBL/GenBank/DDBJ whole genome shotgun (WGS) entry which is preliminary data.</text>
</comment>
<organism evidence="4 5">
    <name type="scientific">Podospora australis</name>
    <dbReference type="NCBI Taxonomy" id="1536484"/>
    <lineage>
        <taxon>Eukaryota</taxon>
        <taxon>Fungi</taxon>
        <taxon>Dikarya</taxon>
        <taxon>Ascomycota</taxon>
        <taxon>Pezizomycotina</taxon>
        <taxon>Sordariomycetes</taxon>
        <taxon>Sordariomycetidae</taxon>
        <taxon>Sordariales</taxon>
        <taxon>Podosporaceae</taxon>
        <taxon>Podospora</taxon>
    </lineage>
</organism>
<reference evidence="4" key="1">
    <citation type="journal article" date="2023" name="Mol. Phylogenet. Evol.">
        <title>Genome-scale phylogeny and comparative genomics of the fungal order Sordariales.</title>
        <authorList>
            <person name="Hensen N."/>
            <person name="Bonometti L."/>
            <person name="Westerberg I."/>
            <person name="Brannstrom I.O."/>
            <person name="Guillou S."/>
            <person name="Cros-Aarteil S."/>
            <person name="Calhoun S."/>
            <person name="Haridas S."/>
            <person name="Kuo A."/>
            <person name="Mondo S."/>
            <person name="Pangilinan J."/>
            <person name="Riley R."/>
            <person name="LaButti K."/>
            <person name="Andreopoulos B."/>
            <person name="Lipzen A."/>
            <person name="Chen C."/>
            <person name="Yan M."/>
            <person name="Daum C."/>
            <person name="Ng V."/>
            <person name="Clum A."/>
            <person name="Steindorff A."/>
            <person name="Ohm R.A."/>
            <person name="Martin F."/>
            <person name="Silar P."/>
            <person name="Natvig D.O."/>
            <person name="Lalanne C."/>
            <person name="Gautier V."/>
            <person name="Ament-Velasquez S.L."/>
            <person name="Kruys A."/>
            <person name="Hutchinson M.I."/>
            <person name="Powell A.J."/>
            <person name="Barry K."/>
            <person name="Miller A.N."/>
            <person name="Grigoriev I.V."/>
            <person name="Debuchy R."/>
            <person name="Gladieux P."/>
            <person name="Hiltunen Thoren M."/>
            <person name="Johannesson H."/>
        </authorList>
    </citation>
    <scope>NUCLEOTIDE SEQUENCE</scope>
    <source>
        <strain evidence="4">PSN309</strain>
    </source>
</reference>
<proteinExistence type="predicted"/>
<keyword evidence="2" id="KW-1133">Transmembrane helix</keyword>
<name>A0AAN6X3Q5_9PEZI</name>
<dbReference type="AlphaFoldDB" id="A0AAN6X3Q5"/>
<accession>A0AAN6X3Q5</accession>
<evidence type="ECO:0000256" key="3">
    <source>
        <dbReference type="SAM" id="SignalP"/>
    </source>
</evidence>
<keyword evidence="3" id="KW-0732">Signal</keyword>
<feature type="transmembrane region" description="Helical" evidence="2">
    <location>
        <begin position="190"/>
        <end position="213"/>
    </location>
</feature>
<protein>
    <submittedName>
        <fullName evidence="4">Uncharacterized protein</fullName>
    </submittedName>
</protein>
<evidence type="ECO:0000256" key="1">
    <source>
        <dbReference type="SAM" id="MobiDB-lite"/>
    </source>
</evidence>
<feature type="chain" id="PRO_5042844020" evidence="3">
    <location>
        <begin position="28"/>
        <end position="235"/>
    </location>
</feature>
<sequence length="235" mass="24922">MRTPNLMGFLLISVSVVLLVFVSTGSAAAAATTTTTTTTTITTTTTTAEFLNSFEDITSGSSLALQWEEFKGGNVGPLYLNAQVIDRGEDGGKVNAYRVNITTGVTGSSFTWTGVPYPLRWIKNGLYQLELKPSTWTEGEVAPVLAKSPFFTIGEPVVAPASPSASSSPPKLADAPSGDQSSGGGVSKPLAIGLGVAIGVPSVAALIVGSWYFRRRQQRRAVEKRRLKRSEFVIY</sequence>
<feature type="compositionally biased region" description="Low complexity" evidence="1">
    <location>
        <begin position="161"/>
        <end position="177"/>
    </location>
</feature>
<evidence type="ECO:0000313" key="4">
    <source>
        <dbReference type="EMBL" id="KAK4191537.1"/>
    </source>
</evidence>
<dbReference type="Proteomes" id="UP001302126">
    <property type="component" value="Unassembled WGS sequence"/>
</dbReference>
<feature type="signal peptide" evidence="3">
    <location>
        <begin position="1"/>
        <end position="27"/>
    </location>
</feature>
<gene>
    <name evidence="4" type="ORF">QBC35DRAFT_470575</name>
</gene>
<evidence type="ECO:0000256" key="2">
    <source>
        <dbReference type="SAM" id="Phobius"/>
    </source>
</evidence>
<reference evidence="4" key="2">
    <citation type="submission" date="2023-05" db="EMBL/GenBank/DDBJ databases">
        <authorList>
            <consortium name="Lawrence Berkeley National Laboratory"/>
            <person name="Steindorff A."/>
            <person name="Hensen N."/>
            <person name="Bonometti L."/>
            <person name="Westerberg I."/>
            <person name="Brannstrom I.O."/>
            <person name="Guillou S."/>
            <person name="Cros-Aarteil S."/>
            <person name="Calhoun S."/>
            <person name="Haridas S."/>
            <person name="Kuo A."/>
            <person name="Mondo S."/>
            <person name="Pangilinan J."/>
            <person name="Riley R."/>
            <person name="Labutti K."/>
            <person name="Andreopoulos B."/>
            <person name="Lipzen A."/>
            <person name="Chen C."/>
            <person name="Yanf M."/>
            <person name="Daum C."/>
            <person name="Ng V."/>
            <person name="Clum A."/>
            <person name="Ohm R."/>
            <person name="Martin F."/>
            <person name="Silar P."/>
            <person name="Natvig D."/>
            <person name="Lalanne C."/>
            <person name="Gautier V."/>
            <person name="Ament-Velasquez S.L."/>
            <person name="Kruys A."/>
            <person name="Hutchinson M.I."/>
            <person name="Powell A.J."/>
            <person name="Barry K."/>
            <person name="Miller A.N."/>
            <person name="Grigoriev I.V."/>
            <person name="Debuchy R."/>
            <person name="Gladieux P."/>
            <person name="Thoren M.H."/>
            <person name="Johannesson H."/>
        </authorList>
    </citation>
    <scope>NUCLEOTIDE SEQUENCE</scope>
    <source>
        <strain evidence="4">PSN309</strain>
    </source>
</reference>